<comment type="caution">
    <text evidence="12">The sequence shown here is derived from an EMBL/GenBank/DDBJ whole genome shotgun (WGS) entry which is preliminary data.</text>
</comment>
<name>A0A2M8PDK5_9CHLR</name>
<dbReference type="SUPFAM" id="SSF48179">
    <property type="entry name" value="6-phosphogluconate dehydrogenase C-terminal domain-like"/>
    <property type="match status" value="1"/>
</dbReference>
<comment type="pathway">
    <text evidence="2">Amino-acid biosynthesis; L-isoleucine biosynthesis; L-isoleucine from 2-oxobutanoate: step 2/4.</text>
</comment>
<keyword evidence="5 9" id="KW-0560">Oxidoreductase</keyword>
<evidence type="ECO:0000256" key="1">
    <source>
        <dbReference type="ARBA" id="ARBA00004864"/>
    </source>
</evidence>
<evidence type="ECO:0000256" key="7">
    <source>
        <dbReference type="ARBA" id="ARBA00050043"/>
    </source>
</evidence>
<comment type="pathway">
    <text evidence="1">Amino-acid biosynthesis; L-valine biosynthesis; L-valine from pyruvate: step 2/4.</text>
</comment>
<dbReference type="PROSITE" id="PS51851">
    <property type="entry name" value="KARI_C"/>
    <property type="match status" value="1"/>
</dbReference>
<evidence type="ECO:0000259" key="10">
    <source>
        <dbReference type="PROSITE" id="PS51850"/>
    </source>
</evidence>
<dbReference type="Pfam" id="PF07991">
    <property type="entry name" value="KARI_N"/>
    <property type="match status" value="1"/>
</dbReference>
<sequence>MPAFFTEASADLKALAGLAVAQIGYGDLGNAAAHNLRESGLTVIIGSEDSRQADAARMAGFEAMPATDAAARSPIILLAEPDERLPSIYFEHVAQGLRVGDTLIFLSGYCLAFGLIEPPPFVDAVLIAPRGDGEALRRAYQHGTNTPSFIAVEQDSSGKAWQRALALARALGALRGGALEVTAQQEAELRLFSQQTLLPALHCLITSAAELLIREGYPPEASLLELYLSGELARLLSQGAERGLLNALERMPQIAQYSVLSRIERFTDSKLTRLLEHALDEIRQGKFAQEWTSEYVNGLPRLAALRNRRAAQALWQHEERTRQMRDSAMPKDG</sequence>
<keyword evidence="6 9" id="KW-0100">Branched-chain amino acid biosynthesis</keyword>
<dbReference type="InterPro" id="IPR008927">
    <property type="entry name" value="6-PGluconate_DH-like_C_sf"/>
</dbReference>
<reference evidence="12 13" key="1">
    <citation type="submission" date="2017-11" db="EMBL/GenBank/DDBJ databases">
        <title>Evolution of Phototrophy in the Chloroflexi Phylum Driven by Horizontal Gene Transfer.</title>
        <authorList>
            <person name="Ward L.M."/>
            <person name="Hemp J."/>
            <person name="Shih P.M."/>
            <person name="Mcglynn S.E."/>
            <person name="Fischer W."/>
        </authorList>
    </citation>
    <scope>NUCLEOTIDE SEQUENCE [LARGE SCALE GENOMIC DNA]</scope>
    <source>
        <strain evidence="12">JP3_13</strain>
    </source>
</reference>
<dbReference type="Proteomes" id="UP000229681">
    <property type="component" value="Unassembled WGS sequence"/>
</dbReference>
<comment type="caution">
    <text evidence="9">Lacks conserved residue(s) required for the propagation of feature annotation.</text>
</comment>
<accession>A0A2M8PDK5</accession>
<dbReference type="GO" id="GO:0009099">
    <property type="term" value="P:L-valine biosynthetic process"/>
    <property type="evidence" value="ECO:0007669"/>
    <property type="project" value="UniProtKB-UniRule"/>
</dbReference>
<evidence type="ECO:0000256" key="2">
    <source>
        <dbReference type="ARBA" id="ARBA00004885"/>
    </source>
</evidence>
<evidence type="ECO:0000256" key="5">
    <source>
        <dbReference type="ARBA" id="ARBA00023002"/>
    </source>
</evidence>
<evidence type="ECO:0000256" key="3">
    <source>
        <dbReference type="ARBA" id="ARBA00010318"/>
    </source>
</evidence>
<comment type="similarity">
    <text evidence="3 9">Belongs to the ketol-acid reductoisomerase family.</text>
</comment>
<dbReference type="SUPFAM" id="SSF51735">
    <property type="entry name" value="NAD(P)-binding Rossmann-fold domains"/>
    <property type="match status" value="1"/>
</dbReference>
<dbReference type="InterPro" id="IPR000506">
    <property type="entry name" value="KARI_C"/>
</dbReference>
<dbReference type="PANTHER" id="PTHR21371">
    <property type="entry name" value="KETOL-ACID REDUCTOISOMERASE, MITOCHONDRIAL"/>
    <property type="match status" value="1"/>
</dbReference>
<dbReference type="InterPro" id="IPR013116">
    <property type="entry name" value="KARI_N"/>
</dbReference>
<feature type="domain" description="KARI N-terminal Rossmann" evidence="10">
    <location>
        <begin position="1"/>
        <end position="181"/>
    </location>
</feature>
<evidence type="ECO:0000256" key="9">
    <source>
        <dbReference type="PROSITE-ProRule" id="PRU01198"/>
    </source>
</evidence>
<dbReference type="AlphaFoldDB" id="A0A2M8PDK5"/>
<evidence type="ECO:0000313" key="12">
    <source>
        <dbReference type="EMBL" id="PJF35624.1"/>
    </source>
</evidence>
<dbReference type="UniPathway" id="UPA00049">
    <property type="reaction ID" value="UER00060"/>
</dbReference>
<dbReference type="Pfam" id="PF01450">
    <property type="entry name" value="KARI_C"/>
    <property type="match status" value="1"/>
</dbReference>
<dbReference type="GO" id="GO:0004455">
    <property type="term" value="F:ketol-acid reductoisomerase activity"/>
    <property type="evidence" value="ECO:0007669"/>
    <property type="project" value="UniProtKB-UniRule"/>
</dbReference>
<evidence type="ECO:0000259" key="11">
    <source>
        <dbReference type="PROSITE" id="PS51851"/>
    </source>
</evidence>
<proteinExistence type="inferred from homology"/>
<dbReference type="InterPro" id="IPR036291">
    <property type="entry name" value="NAD(P)-bd_dom_sf"/>
</dbReference>
<evidence type="ECO:0000256" key="8">
    <source>
        <dbReference type="ARBA" id="ARBA00050044"/>
    </source>
</evidence>
<dbReference type="UniPathway" id="UPA00047">
    <property type="reaction ID" value="UER00056"/>
</dbReference>
<gene>
    <name evidence="12" type="ORF">CUN49_09635</name>
</gene>
<dbReference type="EMBL" id="PGTM01000130">
    <property type="protein sequence ID" value="PJF35624.1"/>
    <property type="molecule type" value="Genomic_DNA"/>
</dbReference>
<dbReference type="GO" id="GO:0009097">
    <property type="term" value="P:isoleucine biosynthetic process"/>
    <property type="evidence" value="ECO:0007669"/>
    <property type="project" value="UniProtKB-UniRule"/>
</dbReference>
<organism evidence="12 13">
    <name type="scientific">Candidatus Thermofonsia Clade 1 bacterium</name>
    <dbReference type="NCBI Taxonomy" id="2364210"/>
    <lineage>
        <taxon>Bacteria</taxon>
        <taxon>Bacillati</taxon>
        <taxon>Chloroflexota</taxon>
        <taxon>Candidatus Thermofontia</taxon>
        <taxon>Candidatus Thermofonsia Clade 1</taxon>
    </lineage>
</organism>
<dbReference type="Gene3D" id="3.40.50.720">
    <property type="entry name" value="NAD(P)-binding Rossmann-like Domain"/>
    <property type="match status" value="1"/>
</dbReference>
<keyword evidence="4 9" id="KW-0028">Amino-acid biosynthesis</keyword>
<evidence type="ECO:0000256" key="4">
    <source>
        <dbReference type="ARBA" id="ARBA00022605"/>
    </source>
</evidence>
<evidence type="ECO:0000256" key="6">
    <source>
        <dbReference type="ARBA" id="ARBA00023304"/>
    </source>
</evidence>
<feature type="domain" description="KARI C-terminal knotted" evidence="11">
    <location>
        <begin position="182"/>
        <end position="333"/>
    </location>
</feature>
<protein>
    <recommendedName>
        <fullName evidence="8">Ketol-acid reductoisomerase type 1</fullName>
    </recommendedName>
    <alternativeName>
        <fullName evidence="7">Ketol-acid reductoisomerase type I</fullName>
    </alternativeName>
</protein>
<dbReference type="InterPro" id="IPR013023">
    <property type="entry name" value="KARI"/>
</dbReference>
<dbReference type="Gene3D" id="6.10.240.10">
    <property type="match status" value="1"/>
</dbReference>
<dbReference type="PROSITE" id="PS51850">
    <property type="entry name" value="KARI_N"/>
    <property type="match status" value="1"/>
</dbReference>
<evidence type="ECO:0000313" key="13">
    <source>
        <dbReference type="Proteomes" id="UP000229681"/>
    </source>
</evidence>